<organism evidence="1 2">
    <name type="scientific">Brevundimonas balnearis</name>
    <dbReference type="NCBI Taxonomy" id="1572858"/>
    <lineage>
        <taxon>Bacteria</taxon>
        <taxon>Pseudomonadati</taxon>
        <taxon>Pseudomonadota</taxon>
        <taxon>Alphaproteobacteria</taxon>
        <taxon>Caulobacterales</taxon>
        <taxon>Caulobacteraceae</taxon>
        <taxon>Brevundimonas</taxon>
    </lineage>
</organism>
<sequence length="137" mass="15080">MAAGLYVLDARAPVQSQGAPLPHLVSMSLCSAPPSPEGNFRDELCEATGYRRQLVEFGPMDRRKTTLTRSRTLRNRGRVVFGPFEGAIPERLFAVMLDDNGAPVACGRLKPLRSRAGGEVIQFDASNIRMMSDRFRG</sequence>
<name>A0ABV6R2K6_9CAUL</name>
<evidence type="ECO:0000313" key="2">
    <source>
        <dbReference type="Proteomes" id="UP001589906"/>
    </source>
</evidence>
<dbReference type="EMBL" id="JBHLSW010000005">
    <property type="protein sequence ID" value="MFC0633856.1"/>
    <property type="molecule type" value="Genomic_DNA"/>
</dbReference>
<accession>A0ABV6R2K6</accession>
<evidence type="ECO:0000313" key="1">
    <source>
        <dbReference type="EMBL" id="MFC0633856.1"/>
    </source>
</evidence>
<dbReference type="RefSeq" id="WP_376835824.1">
    <property type="nucleotide sequence ID" value="NZ_JBHLSW010000005.1"/>
</dbReference>
<proteinExistence type="predicted"/>
<gene>
    <name evidence="1" type="ORF">ACFFGE_08180</name>
</gene>
<dbReference type="Proteomes" id="UP001589906">
    <property type="component" value="Unassembled WGS sequence"/>
</dbReference>
<protein>
    <submittedName>
        <fullName evidence="1">Uncharacterized protein</fullName>
    </submittedName>
</protein>
<keyword evidence="2" id="KW-1185">Reference proteome</keyword>
<reference evidence="1 2" key="1">
    <citation type="submission" date="2024-09" db="EMBL/GenBank/DDBJ databases">
        <authorList>
            <person name="Sun Q."/>
            <person name="Mori K."/>
        </authorList>
    </citation>
    <scope>NUCLEOTIDE SEQUENCE [LARGE SCALE GENOMIC DNA]</scope>
    <source>
        <strain evidence="1 2">NCAIM B.02621</strain>
    </source>
</reference>
<comment type="caution">
    <text evidence="1">The sequence shown here is derived from an EMBL/GenBank/DDBJ whole genome shotgun (WGS) entry which is preliminary data.</text>
</comment>